<dbReference type="InterPro" id="IPR010573">
    <property type="entry name" value="MFS_Str1/Tri12-like"/>
</dbReference>
<dbReference type="SUPFAM" id="SSF103473">
    <property type="entry name" value="MFS general substrate transporter"/>
    <property type="match status" value="1"/>
</dbReference>
<proteinExistence type="predicted"/>
<evidence type="ECO:0000259" key="8">
    <source>
        <dbReference type="PROSITE" id="PS50850"/>
    </source>
</evidence>
<feature type="transmembrane region" description="Helical" evidence="7">
    <location>
        <begin position="161"/>
        <end position="182"/>
    </location>
</feature>
<feature type="transmembrane region" description="Helical" evidence="7">
    <location>
        <begin position="518"/>
        <end position="540"/>
    </location>
</feature>
<feature type="transmembrane region" description="Helical" evidence="7">
    <location>
        <begin position="234"/>
        <end position="253"/>
    </location>
</feature>
<dbReference type="Pfam" id="PF06609">
    <property type="entry name" value="TRI12"/>
    <property type="match status" value="1"/>
</dbReference>
<feature type="transmembrane region" description="Helical" evidence="7">
    <location>
        <begin position="194"/>
        <end position="213"/>
    </location>
</feature>
<dbReference type="CDD" id="cd06179">
    <property type="entry name" value="MFS_TRI12_like"/>
    <property type="match status" value="1"/>
</dbReference>
<evidence type="ECO:0000256" key="6">
    <source>
        <dbReference type="SAM" id="MobiDB-lite"/>
    </source>
</evidence>
<evidence type="ECO:0000256" key="7">
    <source>
        <dbReference type="SAM" id="Phobius"/>
    </source>
</evidence>
<comment type="caution">
    <text evidence="9">The sequence shown here is derived from an EMBL/GenBank/DDBJ whole genome shotgun (WGS) entry which is preliminary data.</text>
</comment>
<dbReference type="GO" id="GO:0022857">
    <property type="term" value="F:transmembrane transporter activity"/>
    <property type="evidence" value="ECO:0007669"/>
    <property type="project" value="InterPro"/>
</dbReference>
<dbReference type="InterPro" id="IPR020846">
    <property type="entry name" value="MFS_dom"/>
</dbReference>
<reference evidence="9 10" key="1">
    <citation type="submission" date="2016-03" db="EMBL/GenBank/DDBJ databases">
        <title>Draft genome sequence of the Fonsecaea monophora CBS 269.37.</title>
        <authorList>
            <person name="Bombassaro A."/>
            <person name="Vinicius W.A."/>
            <person name="De Hoog S."/>
            <person name="Sun J."/>
            <person name="Souza E.M."/>
            <person name="Raittz R.T."/>
            <person name="Costa F."/>
            <person name="Leao A.C."/>
            <person name="Tadra-Sfeir M.Z."/>
            <person name="Baura V."/>
            <person name="Balsanelli E."/>
            <person name="Pedrosa F.O."/>
            <person name="Moreno L.F."/>
            <person name="Steffens M.B."/>
            <person name="Xi L."/>
            <person name="Bocca A.L."/>
            <person name="Felipe M.S."/>
            <person name="Teixeira M."/>
            <person name="Telles Filho F.Q."/>
            <person name="Azevedo C.M."/>
            <person name="Gomes R."/>
            <person name="Vicente V.A."/>
        </authorList>
    </citation>
    <scope>NUCLEOTIDE SEQUENCE [LARGE SCALE GENOMIC DNA]</scope>
    <source>
        <strain evidence="9 10">CBS 269.37</strain>
    </source>
</reference>
<name>A0A177EY12_9EURO</name>
<protein>
    <submittedName>
        <fullName evidence="9">Copper-translocating P-type ATPase</fullName>
    </submittedName>
</protein>
<evidence type="ECO:0000313" key="10">
    <source>
        <dbReference type="Proteomes" id="UP000077002"/>
    </source>
</evidence>
<sequence>MDSTHSDKAGDFSERVEQVNPSETQEIPNNYYKNKLFIGTCGAVAISLVSGTGAFSLAAPVLNSINNDLGPDPNFVWIGLVNTLMLACGYIIVGRLSDLCGRRYFFVGGNTLGLVGAIVCSRASSITNLIGGNVLLGLAASVQTSIPFVMGELVPMKHRFLVTGLFYFFAIPCAVFGPAISYAFIEHTSAGWRWIYYMLIITNGVATTLWAIFYHPPTFVMITRKTKWQMVKDFDYIGFALSIGGILVFLMGLSWGGSVHPWKSGYVIGFIVVGLLSMVAFVVYENVRKLPDPIIPLHLFSNIPWVVNIVINALAASAFYGFSIVVPQMVFGVWTSDQAYGSIVACSSSGGFIMGIILSGLARFLGPLKWQMIVCAVISTALLGSVACATTDNMHTVLGLLITGCVFCGYIEGSTVTTSSLAIRDQSEIGIAVGVGATTRGIGATIATTIYVVTLSNRLATTIPELVPPALSQAGLPKSSITDFMLALQSGSFEQVAGVTPEIIATGVRAYQQAQVEAFRTIFFVSIAFIGSIVILAFFMPDLKSKMSDDVRALLRGKKERERYIEDIEARRQAAEPVGSRGDGQQADDMADEKLGARD</sequence>
<gene>
    <name evidence="9" type="ORF">AYO21_08894</name>
</gene>
<dbReference type="Proteomes" id="UP000077002">
    <property type="component" value="Unassembled WGS sequence"/>
</dbReference>
<feature type="domain" description="Major facilitator superfamily (MFS) profile" evidence="8">
    <location>
        <begin position="35"/>
        <end position="544"/>
    </location>
</feature>
<feature type="compositionally biased region" description="Basic and acidic residues" evidence="6">
    <location>
        <begin position="1"/>
        <end position="17"/>
    </location>
</feature>
<dbReference type="PANTHER" id="PTHR23501">
    <property type="entry name" value="MAJOR FACILITATOR SUPERFAMILY"/>
    <property type="match status" value="1"/>
</dbReference>
<feature type="transmembrane region" description="Helical" evidence="7">
    <location>
        <begin position="265"/>
        <end position="284"/>
    </location>
</feature>
<feature type="region of interest" description="Disordered" evidence="6">
    <location>
        <begin position="569"/>
        <end position="599"/>
    </location>
</feature>
<dbReference type="Gene3D" id="1.20.1250.20">
    <property type="entry name" value="MFS general substrate transporter like domains"/>
    <property type="match status" value="2"/>
</dbReference>
<keyword evidence="10" id="KW-1185">Reference proteome</keyword>
<dbReference type="RefSeq" id="XP_022508885.1">
    <property type="nucleotide sequence ID" value="XM_022658835.1"/>
</dbReference>
<evidence type="ECO:0000256" key="5">
    <source>
        <dbReference type="ARBA" id="ARBA00023136"/>
    </source>
</evidence>
<organism evidence="9 10">
    <name type="scientific">Fonsecaea monophora</name>
    <dbReference type="NCBI Taxonomy" id="254056"/>
    <lineage>
        <taxon>Eukaryota</taxon>
        <taxon>Fungi</taxon>
        <taxon>Dikarya</taxon>
        <taxon>Ascomycota</taxon>
        <taxon>Pezizomycotina</taxon>
        <taxon>Eurotiomycetes</taxon>
        <taxon>Chaetothyriomycetidae</taxon>
        <taxon>Chaetothyriales</taxon>
        <taxon>Herpotrichiellaceae</taxon>
        <taxon>Fonsecaea</taxon>
    </lineage>
</organism>
<dbReference type="InterPro" id="IPR053791">
    <property type="entry name" value="MFS_Tri12-like"/>
</dbReference>
<feature type="transmembrane region" description="Helical" evidence="7">
    <location>
        <begin position="305"/>
        <end position="326"/>
    </location>
</feature>
<dbReference type="PROSITE" id="PS50850">
    <property type="entry name" value="MFS"/>
    <property type="match status" value="1"/>
</dbReference>
<evidence type="ECO:0000256" key="4">
    <source>
        <dbReference type="ARBA" id="ARBA00022989"/>
    </source>
</evidence>
<comment type="subcellular location">
    <subcellularLocation>
        <location evidence="1">Membrane</location>
        <topology evidence="1">Multi-pass membrane protein</topology>
    </subcellularLocation>
</comment>
<feature type="transmembrane region" description="Helical" evidence="7">
    <location>
        <begin position="393"/>
        <end position="411"/>
    </location>
</feature>
<evidence type="ECO:0000256" key="3">
    <source>
        <dbReference type="ARBA" id="ARBA00022692"/>
    </source>
</evidence>
<keyword evidence="2" id="KW-0813">Transport</keyword>
<dbReference type="PANTHER" id="PTHR23501:SF109">
    <property type="entry name" value="MAJOR FACILITATOR SUPERFAMILY (MFS) PROFILE DOMAIN-CONTAINING PROTEIN-RELATED"/>
    <property type="match status" value="1"/>
</dbReference>
<keyword evidence="3 7" id="KW-0812">Transmembrane</keyword>
<keyword evidence="5 7" id="KW-0472">Membrane</keyword>
<evidence type="ECO:0000256" key="1">
    <source>
        <dbReference type="ARBA" id="ARBA00004141"/>
    </source>
</evidence>
<evidence type="ECO:0000313" key="9">
    <source>
        <dbReference type="EMBL" id="OAG36933.1"/>
    </source>
</evidence>
<feature type="transmembrane region" description="Helical" evidence="7">
    <location>
        <begin position="74"/>
        <end position="93"/>
    </location>
</feature>
<accession>A0A177EY12</accession>
<dbReference type="OrthoDB" id="4139357at2759"/>
<feature type="transmembrane region" description="Helical" evidence="7">
    <location>
        <begin position="370"/>
        <end position="387"/>
    </location>
</feature>
<dbReference type="InterPro" id="IPR036259">
    <property type="entry name" value="MFS_trans_sf"/>
</dbReference>
<dbReference type="EMBL" id="LVKK01000081">
    <property type="protein sequence ID" value="OAG36933.1"/>
    <property type="molecule type" value="Genomic_DNA"/>
</dbReference>
<dbReference type="AlphaFoldDB" id="A0A177EY12"/>
<feature type="region of interest" description="Disordered" evidence="6">
    <location>
        <begin position="1"/>
        <end position="24"/>
    </location>
</feature>
<keyword evidence="4 7" id="KW-1133">Transmembrane helix</keyword>
<feature type="transmembrane region" description="Helical" evidence="7">
    <location>
        <begin position="338"/>
        <end position="358"/>
    </location>
</feature>
<evidence type="ECO:0000256" key="2">
    <source>
        <dbReference type="ARBA" id="ARBA00022448"/>
    </source>
</evidence>
<feature type="transmembrane region" description="Helical" evidence="7">
    <location>
        <begin position="105"/>
        <end position="124"/>
    </location>
</feature>
<dbReference type="GeneID" id="34604035"/>
<dbReference type="GO" id="GO:0005886">
    <property type="term" value="C:plasma membrane"/>
    <property type="evidence" value="ECO:0007669"/>
    <property type="project" value="TreeGrafter"/>
</dbReference>
<feature type="transmembrane region" description="Helical" evidence="7">
    <location>
        <begin position="36"/>
        <end position="62"/>
    </location>
</feature>